<dbReference type="Gene3D" id="3.20.20.140">
    <property type="entry name" value="Metal-dependent hydrolases"/>
    <property type="match status" value="1"/>
</dbReference>
<dbReference type="InterPro" id="IPR013108">
    <property type="entry name" value="Amidohydro_3"/>
</dbReference>
<dbReference type="OrthoDB" id="9767366at2"/>
<gene>
    <name evidence="2" type="ORF">EDE15_4658</name>
</gene>
<accession>A0A428MQ61</accession>
<dbReference type="InterPro" id="IPR011059">
    <property type="entry name" value="Metal-dep_hydrolase_composite"/>
</dbReference>
<dbReference type="SUPFAM" id="SSF51338">
    <property type="entry name" value="Composite domain of metallo-dependent hydrolases"/>
    <property type="match status" value="1"/>
</dbReference>
<dbReference type="AlphaFoldDB" id="A0A428MQ61"/>
<dbReference type="GO" id="GO:0016810">
    <property type="term" value="F:hydrolase activity, acting on carbon-nitrogen (but not peptide) bonds"/>
    <property type="evidence" value="ECO:0007669"/>
    <property type="project" value="InterPro"/>
</dbReference>
<dbReference type="Gene3D" id="3.10.310.70">
    <property type="match status" value="1"/>
</dbReference>
<dbReference type="PROSITE" id="PS51318">
    <property type="entry name" value="TAT"/>
    <property type="match status" value="1"/>
</dbReference>
<evidence type="ECO:0000259" key="1">
    <source>
        <dbReference type="Pfam" id="PF07969"/>
    </source>
</evidence>
<evidence type="ECO:0000313" key="3">
    <source>
        <dbReference type="Proteomes" id="UP000269669"/>
    </source>
</evidence>
<dbReference type="InterPro" id="IPR033932">
    <property type="entry name" value="YtcJ-like"/>
</dbReference>
<dbReference type="Pfam" id="PF07969">
    <property type="entry name" value="Amidohydro_3"/>
    <property type="match status" value="1"/>
</dbReference>
<dbReference type="EMBL" id="RSDW01000001">
    <property type="protein sequence ID" value="RSL19042.1"/>
    <property type="molecule type" value="Genomic_DNA"/>
</dbReference>
<dbReference type="PANTHER" id="PTHR22642:SF2">
    <property type="entry name" value="PROTEIN LONG AFTER FAR-RED 3"/>
    <property type="match status" value="1"/>
</dbReference>
<dbReference type="InterPro" id="IPR032466">
    <property type="entry name" value="Metal_Hydrolase"/>
</dbReference>
<comment type="caution">
    <text evidence="2">The sequence shown here is derived from an EMBL/GenBank/DDBJ whole genome shotgun (WGS) entry which is preliminary data.</text>
</comment>
<dbReference type="CDD" id="cd01300">
    <property type="entry name" value="YtcJ_like"/>
    <property type="match status" value="1"/>
</dbReference>
<keyword evidence="3" id="KW-1185">Reference proteome</keyword>
<protein>
    <recommendedName>
        <fullName evidence="1">Amidohydrolase 3 domain-containing protein</fullName>
    </recommendedName>
</protein>
<reference evidence="2 3" key="1">
    <citation type="submission" date="2018-12" db="EMBL/GenBank/DDBJ databases">
        <title>Sequencing of bacterial isolates from soil warming experiment in Harvard Forest, Massachusetts, USA.</title>
        <authorList>
            <person name="Deangelis K."/>
        </authorList>
    </citation>
    <scope>NUCLEOTIDE SEQUENCE [LARGE SCALE GENOMIC DNA]</scope>
    <source>
        <strain evidence="2 3">EB153</strain>
    </source>
</reference>
<feature type="domain" description="Amidohydrolase 3" evidence="1">
    <location>
        <begin position="94"/>
        <end position="578"/>
    </location>
</feature>
<dbReference type="RefSeq" id="WP_125487314.1">
    <property type="nucleotide sequence ID" value="NZ_RSDW01000001.1"/>
</dbReference>
<dbReference type="InterPro" id="IPR006311">
    <property type="entry name" value="TAT_signal"/>
</dbReference>
<evidence type="ECO:0000313" key="2">
    <source>
        <dbReference type="EMBL" id="RSL19042.1"/>
    </source>
</evidence>
<dbReference type="SUPFAM" id="SSF51556">
    <property type="entry name" value="Metallo-dependent hydrolases"/>
    <property type="match status" value="1"/>
</dbReference>
<name>A0A428MQ61_9BACT</name>
<dbReference type="Proteomes" id="UP000269669">
    <property type="component" value="Unassembled WGS sequence"/>
</dbReference>
<dbReference type="Gene3D" id="2.30.40.10">
    <property type="entry name" value="Urease, subunit C, domain 1"/>
    <property type="match status" value="1"/>
</dbReference>
<dbReference type="PANTHER" id="PTHR22642">
    <property type="entry name" value="IMIDAZOLONEPROPIONASE"/>
    <property type="match status" value="1"/>
</dbReference>
<proteinExistence type="predicted"/>
<organism evidence="2 3">
    <name type="scientific">Edaphobacter aggregans</name>
    <dbReference type="NCBI Taxonomy" id="570835"/>
    <lineage>
        <taxon>Bacteria</taxon>
        <taxon>Pseudomonadati</taxon>
        <taxon>Acidobacteriota</taxon>
        <taxon>Terriglobia</taxon>
        <taxon>Terriglobales</taxon>
        <taxon>Acidobacteriaceae</taxon>
        <taxon>Edaphobacter</taxon>
    </lineage>
</organism>
<sequence length="580" mass="63811">MMMNYRCNRREFLSHSGAGIAGLVSGQWLGGATTAHAQGADVTPRDPDLVVFNAKIYTVDSRVPKAEAFAVKGGRFVAVGRSDEIKGLVGKKTQTYDARQMMIVPGFIDTHNHGRGEVLLYNVLVGNPFDVEFVTIQSIIDKLRARAATTPPGTWVEGYFFDDTKLKDNRPLNAQDLDKVSTEHPVFVHHRGGHTGFYNSVAFQRAGITKDTPNPFGGTYDKDEKGELNGRVTDRAMATLSKAGTLESFSPAEKEKRVSNGVAFISKKFVQYGLTTVHHNEPGVLAAMQEQRVSAGLLHRVSYEPTGDLLEAMIQNGIESGFGDEWIRLGATYEHTVDGSFSERTMAISRPYIGISPPYQGNLTETQEDLNAWAERVHRAGIRLNCHANGDVAIDRVLTAYERALKLYPRGDVRPKITHCSLINDDLVRRMKALNVVPAEFSTYAYYNSDKFHFYGEEMMSHMTAFRTLIDAGIVPSAGSDFSPGPFSPLMAIQGMVTRTGWNGETWGANQRISLEEALRVNTINGAYNSCEEAIKGSITSGKLADFVVLADDLHTVDKKKIKDVQVVRTVVGGSTVYQA</sequence>